<evidence type="ECO:0008006" key="3">
    <source>
        <dbReference type="Google" id="ProtNLM"/>
    </source>
</evidence>
<dbReference type="Gene3D" id="3.30.710.10">
    <property type="entry name" value="Potassium Channel Kv1.1, Chain A"/>
    <property type="match status" value="1"/>
</dbReference>
<organism evidence="1 2">
    <name type="scientific">Folsomia candida</name>
    <name type="common">Springtail</name>
    <dbReference type="NCBI Taxonomy" id="158441"/>
    <lineage>
        <taxon>Eukaryota</taxon>
        <taxon>Metazoa</taxon>
        <taxon>Ecdysozoa</taxon>
        <taxon>Arthropoda</taxon>
        <taxon>Hexapoda</taxon>
        <taxon>Collembola</taxon>
        <taxon>Entomobryomorpha</taxon>
        <taxon>Isotomoidea</taxon>
        <taxon>Isotomidae</taxon>
        <taxon>Proisotominae</taxon>
        <taxon>Folsomia</taxon>
    </lineage>
</organism>
<keyword evidence="2" id="KW-1185">Reference proteome</keyword>
<evidence type="ECO:0000313" key="1">
    <source>
        <dbReference type="EMBL" id="OXA48031.1"/>
    </source>
</evidence>
<name>A0A226DTI5_FOLCA</name>
<protein>
    <recommendedName>
        <fullName evidence="3">BTB domain-containing protein</fullName>
    </recommendedName>
</protein>
<feature type="non-terminal residue" evidence="1">
    <location>
        <position position="1"/>
    </location>
</feature>
<dbReference type="EMBL" id="LNIX01000012">
    <property type="protein sequence ID" value="OXA48031.1"/>
    <property type="molecule type" value="Genomic_DNA"/>
</dbReference>
<dbReference type="InterPro" id="IPR011333">
    <property type="entry name" value="SKP1/BTB/POZ_sf"/>
</dbReference>
<dbReference type="AlphaFoldDB" id="A0A226DTI5"/>
<sequence length="152" mass="17426">LNYRPLATKFHPDDAKLAFEMSDELVDRHFILRNTTPSGDFCYALVSLHTEIVSGKSPVLDRLINSEIGRLYEYNDAFDNLKELHFRRMLGFFYGYHMNYIVDNQELVELYEVAKLFEAKSVMDFCVKKIISARLAILSSSPVGGSSSSWSQ</sequence>
<dbReference type="SUPFAM" id="SSF54695">
    <property type="entry name" value="POZ domain"/>
    <property type="match status" value="1"/>
</dbReference>
<comment type="caution">
    <text evidence="1">The sequence shown here is derived from an EMBL/GenBank/DDBJ whole genome shotgun (WGS) entry which is preliminary data.</text>
</comment>
<accession>A0A226DTI5</accession>
<evidence type="ECO:0000313" key="2">
    <source>
        <dbReference type="Proteomes" id="UP000198287"/>
    </source>
</evidence>
<dbReference type="Proteomes" id="UP000198287">
    <property type="component" value="Unassembled WGS sequence"/>
</dbReference>
<proteinExistence type="predicted"/>
<gene>
    <name evidence="1" type="ORF">Fcan01_17225</name>
</gene>
<reference evidence="1 2" key="1">
    <citation type="submission" date="2015-12" db="EMBL/GenBank/DDBJ databases">
        <title>The genome of Folsomia candida.</title>
        <authorList>
            <person name="Faddeeva A."/>
            <person name="Derks M.F."/>
            <person name="Anvar Y."/>
            <person name="Smit S."/>
            <person name="Van Straalen N."/>
            <person name="Roelofs D."/>
        </authorList>
    </citation>
    <scope>NUCLEOTIDE SEQUENCE [LARGE SCALE GENOMIC DNA]</scope>
    <source>
        <strain evidence="1 2">VU population</strain>
        <tissue evidence="1">Whole body</tissue>
    </source>
</reference>